<dbReference type="Gene3D" id="3.40.50.300">
    <property type="entry name" value="P-loop containing nucleotide triphosphate hydrolases"/>
    <property type="match status" value="1"/>
</dbReference>
<dbReference type="Pfam" id="PF01695">
    <property type="entry name" value="IstB_IS21"/>
    <property type="match status" value="1"/>
</dbReference>
<evidence type="ECO:0000313" key="5">
    <source>
        <dbReference type="EMBL" id="QNO54717.1"/>
    </source>
</evidence>
<feature type="domain" description="AAA+ ATPase" evidence="4">
    <location>
        <begin position="96"/>
        <end position="229"/>
    </location>
</feature>
<keyword evidence="3" id="KW-0067">ATP-binding</keyword>
<dbReference type="InterPro" id="IPR047661">
    <property type="entry name" value="IstB"/>
</dbReference>
<dbReference type="InterPro" id="IPR027417">
    <property type="entry name" value="P-loop_NTPase"/>
</dbReference>
<dbReference type="SMART" id="SM00382">
    <property type="entry name" value="AAA"/>
    <property type="match status" value="1"/>
</dbReference>
<evidence type="ECO:0000256" key="3">
    <source>
        <dbReference type="ARBA" id="ARBA00022840"/>
    </source>
</evidence>
<gene>
    <name evidence="5" type="ORF">PDBAIGND_00023</name>
</gene>
<evidence type="ECO:0000256" key="1">
    <source>
        <dbReference type="ARBA" id="ARBA00008059"/>
    </source>
</evidence>
<name>A0A7G9Z383_9EURY</name>
<dbReference type="PIRSF" id="PIRSF003073">
    <property type="entry name" value="DNAC_TnpB_IstB"/>
    <property type="match status" value="1"/>
</dbReference>
<dbReference type="EMBL" id="MT631590">
    <property type="protein sequence ID" value="QNO54717.1"/>
    <property type="molecule type" value="Genomic_DNA"/>
</dbReference>
<dbReference type="AlphaFoldDB" id="A0A7G9Z383"/>
<reference evidence="5" key="1">
    <citation type="submission" date="2020-06" db="EMBL/GenBank/DDBJ databases">
        <title>Unique genomic features of the anaerobic methanotrophic archaea.</title>
        <authorList>
            <person name="Chadwick G.L."/>
            <person name="Skennerton C.T."/>
            <person name="Laso-Perez R."/>
            <person name="Leu A.O."/>
            <person name="Speth D.R."/>
            <person name="Yu H."/>
            <person name="Morgan-Lang C."/>
            <person name="Hatzenpichler R."/>
            <person name="Goudeau D."/>
            <person name="Malmstrom R."/>
            <person name="Brazelton W.J."/>
            <person name="Woyke T."/>
            <person name="Hallam S.J."/>
            <person name="Tyson G.W."/>
            <person name="Wegener G."/>
            <person name="Boetius A."/>
            <person name="Orphan V."/>
        </authorList>
    </citation>
    <scope>NUCLEOTIDE SEQUENCE</scope>
</reference>
<proteinExistence type="inferred from homology"/>
<organism evidence="5">
    <name type="scientific">Candidatus Methanophaga sp. ANME-1 ERB7</name>
    <dbReference type="NCBI Taxonomy" id="2759913"/>
    <lineage>
        <taxon>Archaea</taxon>
        <taxon>Methanobacteriati</taxon>
        <taxon>Methanobacteriota</taxon>
        <taxon>Stenosarchaea group</taxon>
        <taxon>Methanomicrobia</taxon>
        <taxon>Candidatus Methanophagales</taxon>
        <taxon>Candidatus Methanophagaceae</taxon>
        <taxon>Candidatus Methanophaga</taxon>
    </lineage>
</organism>
<evidence type="ECO:0000256" key="2">
    <source>
        <dbReference type="ARBA" id="ARBA00022741"/>
    </source>
</evidence>
<dbReference type="NCBIfam" id="NF038214">
    <property type="entry name" value="IS21_help_AAA"/>
    <property type="match status" value="1"/>
</dbReference>
<dbReference type="CDD" id="cd00009">
    <property type="entry name" value="AAA"/>
    <property type="match status" value="1"/>
</dbReference>
<dbReference type="GO" id="GO:0005524">
    <property type="term" value="F:ATP binding"/>
    <property type="evidence" value="ECO:0007669"/>
    <property type="project" value="UniProtKB-KW"/>
</dbReference>
<comment type="similarity">
    <text evidence="1">Belongs to the IS21/IS1162 putative ATP-binding protein family.</text>
</comment>
<sequence>MQLLKSRLKNFKLSGVYNNLEERLSYAQEKSLSYSEFLELLLEDEENNRRANSYKKDILRPDCRLTKILKIFDFSFQPSIDKRTINDCLTCNFITEKRNIVFIGNPGTGKTHLSISIAIKALMKGYKVLFAPVSEMLHNLNAAKADNSYYQKVDYYLKPDLLILDELGFKKLPGYSADDFFEIISKRYEKGALIITTNKSFEQWGDIFTDNILSSAILDRVVHYSTIIKINGPSFRAKALKKGGDKF</sequence>
<accession>A0A7G9Z383</accession>
<evidence type="ECO:0000259" key="4">
    <source>
        <dbReference type="SMART" id="SM00382"/>
    </source>
</evidence>
<dbReference type="InterPro" id="IPR002611">
    <property type="entry name" value="IstB_ATP-bd"/>
</dbReference>
<protein>
    <recommendedName>
        <fullName evidence="4">AAA+ ATPase domain-containing protein</fullName>
    </recommendedName>
</protein>
<dbReference type="GO" id="GO:0006260">
    <property type="term" value="P:DNA replication"/>
    <property type="evidence" value="ECO:0007669"/>
    <property type="project" value="TreeGrafter"/>
</dbReference>
<dbReference type="InterPro" id="IPR028350">
    <property type="entry name" value="DNAC/IstB-like"/>
</dbReference>
<keyword evidence="2" id="KW-0547">Nucleotide-binding</keyword>
<dbReference type="PANTHER" id="PTHR30050">
    <property type="entry name" value="CHROMOSOMAL REPLICATION INITIATOR PROTEIN DNAA"/>
    <property type="match status" value="1"/>
</dbReference>
<dbReference type="InterPro" id="IPR003593">
    <property type="entry name" value="AAA+_ATPase"/>
</dbReference>
<dbReference type="SUPFAM" id="SSF52540">
    <property type="entry name" value="P-loop containing nucleoside triphosphate hydrolases"/>
    <property type="match status" value="1"/>
</dbReference>
<dbReference type="PANTHER" id="PTHR30050:SF4">
    <property type="entry name" value="ATP-BINDING PROTEIN RV3427C IN INSERTION SEQUENCE-RELATED"/>
    <property type="match status" value="1"/>
</dbReference>